<dbReference type="Proteomes" id="UP001201163">
    <property type="component" value="Unassembled WGS sequence"/>
</dbReference>
<evidence type="ECO:0000256" key="1">
    <source>
        <dbReference type="SAM" id="MobiDB-lite"/>
    </source>
</evidence>
<organism evidence="2 3">
    <name type="scientific">Lactarius akahatsu</name>
    <dbReference type="NCBI Taxonomy" id="416441"/>
    <lineage>
        <taxon>Eukaryota</taxon>
        <taxon>Fungi</taxon>
        <taxon>Dikarya</taxon>
        <taxon>Basidiomycota</taxon>
        <taxon>Agaricomycotina</taxon>
        <taxon>Agaricomycetes</taxon>
        <taxon>Russulales</taxon>
        <taxon>Russulaceae</taxon>
        <taxon>Lactarius</taxon>
    </lineage>
</organism>
<dbReference type="EMBL" id="JAKELL010000157">
    <property type="protein sequence ID" value="KAH8979758.1"/>
    <property type="molecule type" value="Genomic_DNA"/>
</dbReference>
<evidence type="ECO:0000313" key="2">
    <source>
        <dbReference type="EMBL" id="KAH8979758.1"/>
    </source>
</evidence>
<comment type="caution">
    <text evidence="2">The sequence shown here is derived from an EMBL/GenBank/DDBJ whole genome shotgun (WGS) entry which is preliminary data.</text>
</comment>
<name>A0AAD4Q8E7_9AGAM</name>
<reference evidence="2" key="1">
    <citation type="submission" date="2022-01" db="EMBL/GenBank/DDBJ databases">
        <title>Comparative genomics reveals a dynamic genome evolution in the ectomycorrhizal milk-cap (Lactarius) mushrooms.</title>
        <authorList>
            <consortium name="DOE Joint Genome Institute"/>
            <person name="Lebreton A."/>
            <person name="Tang N."/>
            <person name="Kuo A."/>
            <person name="LaButti K."/>
            <person name="Drula E."/>
            <person name="Barry K."/>
            <person name="Clum A."/>
            <person name="Lipzen A."/>
            <person name="Mousain D."/>
            <person name="Ng V."/>
            <person name="Wang R."/>
            <person name="Wang X."/>
            <person name="Dai Y."/>
            <person name="Henrissat B."/>
            <person name="Grigoriev I.V."/>
            <person name="Guerin-Laguette A."/>
            <person name="Yu F."/>
            <person name="Martin F.M."/>
        </authorList>
    </citation>
    <scope>NUCLEOTIDE SEQUENCE</scope>
    <source>
        <strain evidence="2">QP</strain>
    </source>
</reference>
<protein>
    <submittedName>
        <fullName evidence="2">Uncharacterized protein</fullName>
    </submittedName>
</protein>
<feature type="region of interest" description="Disordered" evidence="1">
    <location>
        <begin position="136"/>
        <end position="170"/>
    </location>
</feature>
<evidence type="ECO:0000313" key="3">
    <source>
        <dbReference type="Proteomes" id="UP001201163"/>
    </source>
</evidence>
<gene>
    <name evidence="2" type="ORF">EDB92DRAFT_1954703</name>
</gene>
<keyword evidence="3" id="KW-1185">Reference proteome</keyword>
<proteinExistence type="predicted"/>
<sequence>MGHIPEEIVMCMSAFLDACYIVRRNDIDSDALSDFDAALRRFFDLRKVFRTLGVRAKGFLLPKQHSLVHYWRQVEDFGTPGGLCSSITESRHITTVKKPWRRSNRYEALGQMLLINQRLDKLAAMHTDFAERDMLPAGHTLPKNTSHQHVPEQSRPNGHDSEDEDEGPVEGDIVMGHVTLAQTCAHQYPRDINELSLHIEEPNLHYLTQVALSQQLNTDRLQRFMPQATPVVLTECDVSTSGPHRHGEAMH</sequence>
<accession>A0AAD4Q8E7</accession>
<dbReference type="AlphaFoldDB" id="A0AAD4Q8E7"/>
<feature type="compositionally biased region" description="Basic and acidic residues" evidence="1">
    <location>
        <begin position="149"/>
        <end position="160"/>
    </location>
</feature>